<accession>A0A3B1AUY7</accession>
<dbReference type="Gene3D" id="3.40.630.10">
    <property type="entry name" value="Zn peptidases"/>
    <property type="match status" value="1"/>
</dbReference>
<dbReference type="Pfam" id="PF17033">
    <property type="entry name" value="Peptidase_M99"/>
    <property type="match status" value="1"/>
</dbReference>
<reference evidence="3" key="1">
    <citation type="submission" date="2018-06" db="EMBL/GenBank/DDBJ databases">
        <authorList>
            <person name="Zhirakovskaya E."/>
        </authorList>
    </citation>
    <scope>NUCLEOTIDE SEQUENCE</scope>
</reference>
<organism evidence="3">
    <name type="scientific">hydrothermal vent metagenome</name>
    <dbReference type="NCBI Taxonomy" id="652676"/>
    <lineage>
        <taxon>unclassified sequences</taxon>
        <taxon>metagenomes</taxon>
        <taxon>ecological metagenomes</taxon>
    </lineage>
</organism>
<protein>
    <submittedName>
        <fullName evidence="3">Uncharacterized protein</fullName>
    </submittedName>
</protein>
<evidence type="ECO:0000259" key="1">
    <source>
        <dbReference type="Pfam" id="PF17033"/>
    </source>
</evidence>
<dbReference type="InterPro" id="IPR031489">
    <property type="entry name" value="Peptidase_M99"/>
</dbReference>
<feature type="domain" description="D,L-carboxypeptidase peptidase" evidence="1">
    <location>
        <begin position="1"/>
        <end position="269"/>
    </location>
</feature>
<dbReference type="InterPro" id="IPR033397">
    <property type="entry name" value="Metallo_peptidase_C"/>
</dbReference>
<evidence type="ECO:0000313" key="3">
    <source>
        <dbReference type="EMBL" id="VAX09829.1"/>
    </source>
</evidence>
<dbReference type="SUPFAM" id="SSF53187">
    <property type="entry name" value="Zn-dependent exopeptidases"/>
    <property type="match status" value="1"/>
</dbReference>
<gene>
    <name evidence="3" type="ORF">MNBD_GAMMA25-1292</name>
</gene>
<dbReference type="EMBL" id="UOFY01000042">
    <property type="protein sequence ID" value="VAX09829.1"/>
    <property type="molecule type" value="Genomic_DNA"/>
</dbReference>
<proteinExistence type="predicted"/>
<name>A0A3B1AUY7_9ZZZZ</name>
<dbReference type="CDD" id="cd06243">
    <property type="entry name" value="M14_CP_Csd4-like"/>
    <property type="match status" value="1"/>
</dbReference>
<dbReference type="Pfam" id="PF17129">
    <property type="entry name" value="Peptidase_M99_C"/>
    <property type="match status" value="1"/>
</dbReference>
<feature type="domain" description="Metallo-carboxypeptidase C-terminal" evidence="2">
    <location>
        <begin position="341"/>
        <end position="435"/>
    </location>
</feature>
<dbReference type="AlphaFoldDB" id="A0A3B1AUY7"/>
<sequence length="453" mass="52138">MKTIAILLLSICSLLANASAGHQSHFDFRLYKKEATDTAPTILIIGGIQGDEPGGFNAAALLATEYTVTKGNLWVVPNLNFESIIKRSRGVHGDMNRKFSMLDKEDPEYELVEKIKAIIQDKQIDIVLNLHDGSGFYREEYIDRLHGPQRWGQSIIIDQEKIETDRYGELMALANQIKISVNEQIYNMESRYRVRNTRTREGDVEMEKTLTYFSIRNQKPAFGLEVSKQYLTHERVYYHLLLVESFMRELGLEFSRNFELKKLSIKDVIDNNVKLSINDRKIYLDVGNVRRRLGYVPLKKSAPVDIDSDSPLLAVVNDHKGYKVRYGNRHVTYLQPQYFEYDFSLEKVNITVDGLPQTVSLGSRVEVKKSIIIDPVSGYRANVIGFKKAGLRNESGVLIRREDISSRFSVDLDANLFRLEFYKDEKYCGMLLLNFKKEKKVSSLPVRSNRLVR</sequence>
<evidence type="ECO:0000259" key="2">
    <source>
        <dbReference type="Pfam" id="PF17129"/>
    </source>
</evidence>